<dbReference type="HOGENOM" id="CLU_033536_9_0_6"/>
<dbReference type="GO" id="GO:0016740">
    <property type="term" value="F:transferase activity"/>
    <property type="evidence" value="ECO:0007669"/>
    <property type="project" value="UniProtKB-KW"/>
</dbReference>
<dbReference type="PANTHER" id="PTHR48090">
    <property type="entry name" value="UNDECAPRENYL-PHOSPHATE 4-DEOXY-4-FORMAMIDO-L-ARABINOSE TRANSFERASE-RELATED"/>
    <property type="match status" value="1"/>
</dbReference>
<organism evidence="2 3">
    <name type="scientific">Thioploca ingrica</name>
    <dbReference type="NCBI Taxonomy" id="40754"/>
    <lineage>
        <taxon>Bacteria</taxon>
        <taxon>Pseudomonadati</taxon>
        <taxon>Pseudomonadota</taxon>
        <taxon>Gammaproteobacteria</taxon>
        <taxon>Thiotrichales</taxon>
        <taxon>Thiotrichaceae</taxon>
        <taxon>Thioploca</taxon>
    </lineage>
</organism>
<dbReference type="STRING" id="40754.THII_0738"/>
<dbReference type="InterPro" id="IPR029044">
    <property type="entry name" value="Nucleotide-diphossugar_trans"/>
</dbReference>
<dbReference type="InterPro" id="IPR050256">
    <property type="entry name" value="Glycosyltransferase_2"/>
</dbReference>
<reference evidence="2 3" key="1">
    <citation type="journal article" date="2014" name="ISME J.">
        <title>Ecophysiology of Thioploca ingrica as revealed by the complete genome sequence supplemented with proteomic evidence.</title>
        <authorList>
            <person name="Kojima H."/>
            <person name="Ogura Y."/>
            <person name="Yamamoto N."/>
            <person name="Togashi T."/>
            <person name="Mori H."/>
            <person name="Watanabe T."/>
            <person name="Nemoto F."/>
            <person name="Kurokawa K."/>
            <person name="Hayashi T."/>
            <person name="Fukui M."/>
        </authorList>
    </citation>
    <scope>NUCLEOTIDE SEQUENCE [LARGE SCALE GENOMIC DNA]</scope>
</reference>
<name>A0A090AJF2_9GAMM</name>
<keyword evidence="2" id="KW-0808">Transferase</keyword>
<dbReference type="Pfam" id="PF00535">
    <property type="entry name" value="Glycos_transf_2"/>
    <property type="match status" value="1"/>
</dbReference>
<feature type="domain" description="Glycosyltransferase 2-like" evidence="1">
    <location>
        <begin position="4"/>
        <end position="129"/>
    </location>
</feature>
<dbReference type="InterPro" id="IPR001173">
    <property type="entry name" value="Glyco_trans_2-like"/>
</dbReference>
<proteinExistence type="predicted"/>
<dbReference type="KEGG" id="tig:THII_0738"/>
<dbReference type="Proteomes" id="UP000031623">
    <property type="component" value="Chromosome"/>
</dbReference>
<dbReference type="Gene3D" id="3.90.550.10">
    <property type="entry name" value="Spore Coat Polysaccharide Biosynthesis Protein SpsA, Chain A"/>
    <property type="match status" value="1"/>
</dbReference>
<dbReference type="EMBL" id="AP014633">
    <property type="protein sequence ID" value="BAP55035.1"/>
    <property type="molecule type" value="Genomic_DNA"/>
</dbReference>
<evidence type="ECO:0000259" key="1">
    <source>
        <dbReference type="Pfam" id="PF00535"/>
    </source>
</evidence>
<dbReference type="AlphaFoldDB" id="A0A090AJF2"/>
<sequence length="231" mass="26680">MNISVIFPAYNEEQNIEETISLSLEALRPLFEEFEIIIIDDASTDKTGKIADLLATKHQEIKVIHNSKNRGQGQNILLGFQQARYDLVIHNGMDYPFDFKDLSKMLPLLEEADIVVASRSTRAGYTLYRKFLSLTNTMLLHLISDLRLPDYNFVQLYKKFVLNSIQIEGRSTGFVIPEILIRSYKKGYRIKDVEIEYHFREKGVSTAGHPRVVVSSFFDLVRFWLGTLIKK</sequence>
<dbReference type="OrthoDB" id="9808633at2"/>
<keyword evidence="3" id="KW-1185">Reference proteome</keyword>
<gene>
    <name evidence="2" type="ORF">THII_0738</name>
</gene>
<dbReference type="SUPFAM" id="SSF53448">
    <property type="entry name" value="Nucleotide-diphospho-sugar transferases"/>
    <property type="match status" value="1"/>
</dbReference>
<accession>A0A090AJF2</accession>
<evidence type="ECO:0000313" key="3">
    <source>
        <dbReference type="Proteomes" id="UP000031623"/>
    </source>
</evidence>
<dbReference type="CDD" id="cd04179">
    <property type="entry name" value="DPM_DPG-synthase_like"/>
    <property type="match status" value="1"/>
</dbReference>
<protein>
    <submittedName>
        <fullName evidence="2">Group 2 glycosyl transferase</fullName>
    </submittedName>
</protein>
<evidence type="ECO:0000313" key="2">
    <source>
        <dbReference type="EMBL" id="BAP55035.1"/>
    </source>
</evidence>